<dbReference type="SFLD" id="SFLDG01018">
    <property type="entry name" value="Squalene/Phytoene_Synthase_Lik"/>
    <property type="match status" value="1"/>
</dbReference>
<dbReference type="PANTHER" id="PTHR31480">
    <property type="entry name" value="BIFUNCTIONAL LYCOPENE CYCLASE/PHYTOENE SYNTHASE"/>
    <property type="match status" value="1"/>
</dbReference>
<proteinExistence type="inferred from homology"/>
<keyword evidence="7" id="KW-1185">Reference proteome</keyword>
<dbReference type="PROSITE" id="PS01045">
    <property type="entry name" value="SQUALEN_PHYTOEN_SYN_2"/>
    <property type="match status" value="1"/>
</dbReference>
<protein>
    <submittedName>
        <fullName evidence="6">Phytoene synthase</fullName>
    </submittedName>
</protein>
<dbReference type="InterPro" id="IPR002060">
    <property type="entry name" value="Squ/phyt_synthse"/>
</dbReference>
<comment type="pathway">
    <text evidence="1">Carotenoid biosynthesis; phytoene biosynthesis.</text>
</comment>
<dbReference type="SFLD" id="SFLDS00005">
    <property type="entry name" value="Isoprenoid_Synthase_Type_I"/>
    <property type="match status" value="1"/>
</dbReference>
<dbReference type="InterPro" id="IPR033904">
    <property type="entry name" value="Trans_IPPS_HH"/>
</dbReference>
<keyword evidence="3" id="KW-0808">Transferase</keyword>
<accession>A0A562Q8E2</accession>
<dbReference type="InterPro" id="IPR008949">
    <property type="entry name" value="Isoprenoid_synthase_dom_sf"/>
</dbReference>
<reference evidence="6 7" key="1">
    <citation type="journal article" date="2015" name="Stand. Genomic Sci.">
        <title>Genomic Encyclopedia of Bacterial and Archaeal Type Strains, Phase III: the genomes of soil and plant-associated and newly described type strains.</title>
        <authorList>
            <person name="Whitman W.B."/>
            <person name="Woyke T."/>
            <person name="Klenk H.P."/>
            <person name="Zhou Y."/>
            <person name="Lilburn T.G."/>
            <person name="Beck B.J."/>
            <person name="De Vos P."/>
            <person name="Vandamme P."/>
            <person name="Eisen J.A."/>
            <person name="Garrity G."/>
            <person name="Hugenholtz P."/>
            <person name="Kyrpides N.C."/>
        </authorList>
    </citation>
    <scope>NUCLEOTIDE SEQUENCE [LARGE SCALE GENOMIC DNA]</scope>
    <source>
        <strain evidence="6 7">CGMCC 1.6858</strain>
    </source>
</reference>
<evidence type="ECO:0000256" key="5">
    <source>
        <dbReference type="ARBA" id="ARBA00053028"/>
    </source>
</evidence>
<dbReference type="InterPro" id="IPR044843">
    <property type="entry name" value="Trans_IPPS_bact-type"/>
</dbReference>
<comment type="similarity">
    <text evidence="2">Belongs to the phytoene/squalene synthase family.</text>
</comment>
<sequence>MSTAVIDHATQSINVGSKSFAAAARLFDEQTRQSAVMLYAWCRHCDDVVDGQELGHGQVLGDRSASKARLEELEHETRRAFAGEPMTEPAFAAFQQVIQRHKIPEQYPLDHLAGFRMDVEERVYHHIDDTLDYCYHVAGVVGVMMARIMGAEDERTLDRACDLGMAFQLTNIARDIVEDARIGRVYLPRAWLDEADIPTVALADPQYRPALATLAQRLIALAEPYYTSAVSGIADLPLRSAWSIATARAVYREIGVKVYARGSHAWDSRVSTSSWDKLRLATGGALLAMRSRVMRPTPRPDNLWRRPH</sequence>
<dbReference type="Proteomes" id="UP000316905">
    <property type="component" value="Unassembled WGS sequence"/>
</dbReference>
<dbReference type="GO" id="GO:0051996">
    <property type="term" value="F:squalene synthase [NAD(P)H] activity"/>
    <property type="evidence" value="ECO:0007669"/>
    <property type="project" value="InterPro"/>
</dbReference>
<evidence type="ECO:0000256" key="2">
    <source>
        <dbReference type="ARBA" id="ARBA00006251"/>
    </source>
</evidence>
<dbReference type="InterPro" id="IPR019845">
    <property type="entry name" value="Squalene/phytoene_synthase_CS"/>
</dbReference>
<evidence type="ECO:0000256" key="1">
    <source>
        <dbReference type="ARBA" id="ARBA00004684"/>
    </source>
</evidence>
<dbReference type="GO" id="GO:0016117">
    <property type="term" value="P:carotenoid biosynthetic process"/>
    <property type="evidence" value="ECO:0007669"/>
    <property type="project" value="UniProtKB-KW"/>
</dbReference>
<dbReference type="FunFam" id="1.10.600.10:FF:000020">
    <property type="entry name" value="Phytoene synthase"/>
    <property type="match status" value="1"/>
</dbReference>
<dbReference type="Gene3D" id="1.10.600.10">
    <property type="entry name" value="Farnesyl Diphosphate Synthase"/>
    <property type="match status" value="1"/>
</dbReference>
<keyword evidence="4" id="KW-0125">Carotenoid biosynthesis</keyword>
<evidence type="ECO:0000313" key="7">
    <source>
        <dbReference type="Proteomes" id="UP000316905"/>
    </source>
</evidence>
<gene>
    <name evidence="6" type="ORF">IQ22_02849</name>
</gene>
<name>A0A562Q8E2_9PSED</name>
<dbReference type="RefSeq" id="WP_145142994.1">
    <property type="nucleotide sequence ID" value="NZ_VLKY01000009.1"/>
</dbReference>
<dbReference type="SFLD" id="SFLDG01212">
    <property type="entry name" value="Phytoene_synthase_like"/>
    <property type="match status" value="1"/>
</dbReference>
<dbReference type="EMBL" id="VLKY01000009">
    <property type="protein sequence ID" value="TWI53012.1"/>
    <property type="molecule type" value="Genomic_DNA"/>
</dbReference>
<evidence type="ECO:0000313" key="6">
    <source>
        <dbReference type="EMBL" id="TWI53012.1"/>
    </source>
</evidence>
<organism evidence="6 7">
    <name type="scientific">Pseudomonas duriflava</name>
    <dbReference type="NCBI Taxonomy" id="459528"/>
    <lineage>
        <taxon>Bacteria</taxon>
        <taxon>Pseudomonadati</taxon>
        <taxon>Pseudomonadota</taxon>
        <taxon>Gammaproteobacteria</taxon>
        <taxon>Pseudomonadales</taxon>
        <taxon>Pseudomonadaceae</taxon>
        <taxon>Pseudomonas</taxon>
    </lineage>
</organism>
<dbReference type="OrthoDB" id="9807580at2"/>
<dbReference type="Pfam" id="PF00494">
    <property type="entry name" value="SQS_PSY"/>
    <property type="match status" value="1"/>
</dbReference>
<dbReference type="SUPFAM" id="SSF48576">
    <property type="entry name" value="Terpenoid synthases"/>
    <property type="match status" value="1"/>
</dbReference>
<evidence type="ECO:0000256" key="4">
    <source>
        <dbReference type="ARBA" id="ARBA00022746"/>
    </source>
</evidence>
<dbReference type="CDD" id="cd00683">
    <property type="entry name" value="Trans_IPPS_HH"/>
    <property type="match status" value="1"/>
</dbReference>
<dbReference type="PROSITE" id="PS01044">
    <property type="entry name" value="SQUALEN_PHYTOEN_SYN_1"/>
    <property type="match status" value="1"/>
</dbReference>
<dbReference type="GO" id="GO:0004311">
    <property type="term" value="F:geranylgeranyl diphosphate synthase activity"/>
    <property type="evidence" value="ECO:0007669"/>
    <property type="project" value="InterPro"/>
</dbReference>
<comment type="caution">
    <text evidence="6">The sequence shown here is derived from an EMBL/GenBank/DDBJ whole genome shotgun (WGS) entry which is preliminary data.</text>
</comment>
<evidence type="ECO:0000256" key="3">
    <source>
        <dbReference type="ARBA" id="ARBA00022679"/>
    </source>
</evidence>
<dbReference type="AlphaFoldDB" id="A0A562Q8E2"/>
<comment type="cofactor">
    <cofactor evidence="5">
        <name>ATP</name>
        <dbReference type="ChEBI" id="CHEBI:30616"/>
    </cofactor>
</comment>